<dbReference type="AlphaFoldDB" id="A0A8S1TEA4"/>
<evidence type="ECO:0000313" key="2">
    <source>
        <dbReference type="Proteomes" id="UP000689195"/>
    </source>
</evidence>
<proteinExistence type="predicted"/>
<sequence length="369" mass="43923">MSDLISKAEYYMPNINSHLLEQRELNKNVLLDGTIKSKSQHKRQQINSTSSNQSLPLTGNQLQYYLGQGYQSKDNLSIQRSSQINKNIEQKEFQNDMININQLIQQKKKEMKIENQYFLKEISRIRQNFEMKTKIRNRIQNDRKSTTSSQDKYEKCWDQTLKEMNEDFKDFDLFVDSSQINDEEQIKRIKRPKNLRSQIFSKIREQEDQYFKECSKSIIKLMKQRSIKVVDEVTTQIEQVQLLKKEQQYQRSKEREEGKQEIIKSLRSKEQGRLLKLFQIKQSNLHQQQSKQIIEKSDVEVNSFQKNTKQRSKSLNSTLPIIDFKQDKGLIQTQIQVQNQNISKFNGKSQLNRLNLIENQNLQKQLQCS</sequence>
<dbReference type="Proteomes" id="UP000689195">
    <property type="component" value="Unassembled WGS sequence"/>
</dbReference>
<dbReference type="EMBL" id="CAJJDO010000020">
    <property type="protein sequence ID" value="CAD8150208.1"/>
    <property type="molecule type" value="Genomic_DNA"/>
</dbReference>
<keyword evidence="2" id="KW-1185">Reference proteome</keyword>
<accession>A0A8S1TEA4</accession>
<reference evidence="1" key="1">
    <citation type="submission" date="2021-01" db="EMBL/GenBank/DDBJ databases">
        <authorList>
            <consortium name="Genoscope - CEA"/>
            <person name="William W."/>
        </authorList>
    </citation>
    <scope>NUCLEOTIDE SEQUENCE</scope>
</reference>
<dbReference type="OrthoDB" id="308499at2759"/>
<comment type="caution">
    <text evidence="1">The sequence shown here is derived from an EMBL/GenBank/DDBJ whole genome shotgun (WGS) entry which is preliminary data.</text>
</comment>
<name>A0A8S1TEA4_9CILI</name>
<protein>
    <submittedName>
        <fullName evidence="1">Uncharacterized protein</fullName>
    </submittedName>
</protein>
<organism evidence="1 2">
    <name type="scientific">Paramecium pentaurelia</name>
    <dbReference type="NCBI Taxonomy" id="43138"/>
    <lineage>
        <taxon>Eukaryota</taxon>
        <taxon>Sar</taxon>
        <taxon>Alveolata</taxon>
        <taxon>Ciliophora</taxon>
        <taxon>Intramacronucleata</taxon>
        <taxon>Oligohymenophorea</taxon>
        <taxon>Peniculida</taxon>
        <taxon>Parameciidae</taxon>
        <taxon>Paramecium</taxon>
    </lineage>
</organism>
<gene>
    <name evidence="1" type="ORF">PPENT_87.1.T0200145</name>
</gene>
<evidence type="ECO:0000313" key="1">
    <source>
        <dbReference type="EMBL" id="CAD8150208.1"/>
    </source>
</evidence>